<comment type="caution">
    <text evidence="7">The sequence shown here is derived from an EMBL/GenBank/DDBJ whole genome shotgun (WGS) entry which is preliminary data.</text>
</comment>
<feature type="compositionally biased region" description="Polar residues" evidence="4">
    <location>
        <begin position="586"/>
        <end position="596"/>
    </location>
</feature>
<dbReference type="EMBL" id="PGGS01000008">
    <property type="protein sequence ID" value="PNH12458.1"/>
    <property type="molecule type" value="Genomic_DNA"/>
</dbReference>
<feature type="transmembrane region" description="Helical" evidence="5">
    <location>
        <begin position="1047"/>
        <end position="1078"/>
    </location>
</feature>
<gene>
    <name evidence="7" type="ORF">TSOC_000591</name>
</gene>
<dbReference type="SUPFAM" id="SSF103612">
    <property type="entry name" value="SBT domain"/>
    <property type="match status" value="1"/>
</dbReference>
<feature type="region of interest" description="Disordered" evidence="4">
    <location>
        <begin position="744"/>
        <end position="763"/>
    </location>
</feature>
<dbReference type="PANTHER" id="PTHR31251">
    <property type="entry name" value="SQUAMOSA PROMOTER-BINDING-LIKE PROTEIN 4"/>
    <property type="match status" value="1"/>
</dbReference>
<feature type="compositionally biased region" description="Basic and acidic residues" evidence="4">
    <location>
        <begin position="154"/>
        <end position="163"/>
    </location>
</feature>
<feature type="compositionally biased region" description="Pro residues" evidence="4">
    <location>
        <begin position="490"/>
        <end position="503"/>
    </location>
</feature>
<dbReference type="AlphaFoldDB" id="A0A2J8AIX0"/>
<evidence type="ECO:0000313" key="8">
    <source>
        <dbReference type="Proteomes" id="UP000236333"/>
    </source>
</evidence>
<feature type="region of interest" description="Disordered" evidence="4">
    <location>
        <begin position="391"/>
        <end position="445"/>
    </location>
</feature>
<dbReference type="InterPro" id="IPR044817">
    <property type="entry name" value="SBP-like"/>
</dbReference>
<evidence type="ECO:0000313" key="7">
    <source>
        <dbReference type="EMBL" id="PNH12458.1"/>
    </source>
</evidence>
<sequence>MSSEGDPHARWSLSDVHWDGLTLQARAAGPDSAPPVPELKKYYIKGRAGAAPSSPSVASTLCRVPGCGADLTKDLAYFRSCRGRGGGVGKYRICREHLKSPLLMVEGVPSRFCQQCSRFHNVAEFDGPQRTCRTMLERLRIKRNSGKPVGSGRRGKDSMREAEAAAQPGSSGSHSNSSGKGTEEAGSHPAPASRRGLLPSSSEGADSGPKQRTVGDGASLHAASQPLSAVQQLSLGASCSAAALLPLSRLGGPLEFALPQGGARLPPPCGHPAAAAPVGGGGGGLPECNSDFPSLVGGLRTVDAARTGVAAAAANFILHVGGPGGGGAAGSAGGGGGVRSPLFLDAPYGQSYVRQQQPYGQQFGAPGAALLAGQGVGPQAGLQPERLLQQREPRDGPGAQGRGALSGLQRASTPSAGDLVGGLLQEPGGAGGGGPQSRYPAPVGRVAGDMGLEEQLRDMYRESDFLRLHNQQQVQGSVKRKLEPSSSAPTPGPHGTPQGPAPAQPLSSAAYMTDLLGLLPFSGQDMEAMEMDTSAHAMAAAGARPAGHGQARDPQAGLASAALGGQSQSMAAMLDEAGGGHGMQLNLPTLASSSGYHPTASGGGTASGGAVHDGSRGGGGRPASSDTCFSDARASADGGSQMAAAYGSMYGGNMYGGGSSRALAGMAAIPEAGDGRVGGWASPDDVDAALDLLMDEAGFGAVYDTRCDAEKSLLYYRGAAATAAASTATPSPVTSATAYRSWGSDAPISDHGTGPVPPAGDNSTDMALECPSPAAVGAGAGAGAAADSATAPAAAATVAAYSGAGIARRSENTVDSAEDYRERALLRRDAASLADVVAALELLEVGVITRGTSTGAGAGARAVAGAEGGGPAGMPAAGVPAWAVEQAAGAAAAAPRAGAVAEDAAALATAGGGSVGSAVAAVMPFMGDSTDDWLATRRRLRAVAAEAAGAVAEAAEAMAAAHPKEVLVGEGGGPVDWRRADGKKGDGDGGYGGCGGQGGEGQQGFAADRGEAAFDDFRSAAGSSCSGVAVEVAAAGPKGGGSPRSSVAVGVLAAAAVGLLCGGGVLPAIVLLAVVALVEAAAKAGVFGAAGARA</sequence>
<dbReference type="PANTHER" id="PTHR31251:SF169">
    <property type="entry name" value="SQUAMOSA PROMOTER-BINDING-LIKE PROTEIN 8"/>
    <property type="match status" value="1"/>
</dbReference>
<evidence type="ECO:0000256" key="5">
    <source>
        <dbReference type="SAM" id="Phobius"/>
    </source>
</evidence>
<evidence type="ECO:0000259" key="6">
    <source>
        <dbReference type="PROSITE" id="PS51141"/>
    </source>
</evidence>
<keyword evidence="5" id="KW-1133">Transmembrane helix</keyword>
<keyword evidence="8" id="KW-1185">Reference proteome</keyword>
<dbReference type="OrthoDB" id="542432at2759"/>
<evidence type="ECO:0000256" key="3">
    <source>
        <dbReference type="ARBA" id="ARBA00022833"/>
    </source>
</evidence>
<feature type="region of interest" description="Disordered" evidence="4">
    <location>
        <begin position="539"/>
        <end position="563"/>
    </location>
</feature>
<dbReference type="PROSITE" id="PS51141">
    <property type="entry name" value="ZF_SBP"/>
    <property type="match status" value="1"/>
</dbReference>
<name>A0A2J8AIX0_9CHLO</name>
<reference evidence="7 8" key="1">
    <citation type="journal article" date="2017" name="Mol. Biol. Evol.">
        <title>The 4-celled Tetrabaena socialis nuclear genome reveals the essential components for genetic control of cell number at the origin of multicellularity in the volvocine lineage.</title>
        <authorList>
            <person name="Featherston J."/>
            <person name="Arakaki Y."/>
            <person name="Hanschen E.R."/>
            <person name="Ferris P.J."/>
            <person name="Michod R.E."/>
            <person name="Olson B.J.S.C."/>
            <person name="Nozaki H."/>
            <person name="Durand P.M."/>
        </authorList>
    </citation>
    <scope>NUCLEOTIDE SEQUENCE [LARGE SCALE GENOMIC DNA]</scope>
    <source>
        <strain evidence="7 8">NIES-571</strain>
    </source>
</reference>
<feature type="domain" description="SBP-type" evidence="6">
    <location>
        <begin position="59"/>
        <end position="146"/>
    </location>
</feature>
<keyword evidence="5" id="KW-0812">Transmembrane</keyword>
<keyword evidence="1" id="KW-0479">Metal-binding</keyword>
<dbReference type="GO" id="GO:0005634">
    <property type="term" value="C:nucleus"/>
    <property type="evidence" value="ECO:0007669"/>
    <property type="project" value="InterPro"/>
</dbReference>
<keyword evidence="2" id="KW-0863">Zinc-finger</keyword>
<dbReference type="InterPro" id="IPR004333">
    <property type="entry name" value="SBP_dom"/>
</dbReference>
<dbReference type="Proteomes" id="UP000236333">
    <property type="component" value="Unassembled WGS sequence"/>
</dbReference>
<feature type="compositionally biased region" description="Low complexity" evidence="4">
    <location>
        <begin position="539"/>
        <end position="549"/>
    </location>
</feature>
<evidence type="ECO:0000256" key="2">
    <source>
        <dbReference type="ARBA" id="ARBA00022771"/>
    </source>
</evidence>
<dbReference type="InterPro" id="IPR036893">
    <property type="entry name" value="SBP_sf"/>
</dbReference>
<organism evidence="7 8">
    <name type="scientific">Tetrabaena socialis</name>
    <dbReference type="NCBI Taxonomy" id="47790"/>
    <lineage>
        <taxon>Eukaryota</taxon>
        <taxon>Viridiplantae</taxon>
        <taxon>Chlorophyta</taxon>
        <taxon>core chlorophytes</taxon>
        <taxon>Chlorophyceae</taxon>
        <taxon>CS clade</taxon>
        <taxon>Chlamydomonadales</taxon>
        <taxon>Tetrabaenaceae</taxon>
        <taxon>Tetrabaena</taxon>
    </lineage>
</organism>
<proteinExistence type="predicted"/>
<keyword evidence="3" id="KW-0862">Zinc</keyword>
<keyword evidence="5" id="KW-0472">Membrane</keyword>
<evidence type="ECO:0000256" key="1">
    <source>
        <dbReference type="ARBA" id="ARBA00022723"/>
    </source>
</evidence>
<feature type="region of interest" description="Disordered" evidence="4">
    <location>
        <begin position="584"/>
        <end position="631"/>
    </location>
</feature>
<dbReference type="GO" id="GO:0008270">
    <property type="term" value="F:zinc ion binding"/>
    <property type="evidence" value="ECO:0007669"/>
    <property type="project" value="UniProtKB-KW"/>
</dbReference>
<feature type="compositionally biased region" description="Low complexity" evidence="4">
    <location>
        <begin position="169"/>
        <end position="180"/>
    </location>
</feature>
<accession>A0A2J8AIX0</accession>
<dbReference type="GO" id="GO:0003677">
    <property type="term" value="F:DNA binding"/>
    <property type="evidence" value="ECO:0007669"/>
    <property type="project" value="InterPro"/>
</dbReference>
<feature type="region of interest" description="Disordered" evidence="4">
    <location>
        <begin position="143"/>
        <end position="216"/>
    </location>
</feature>
<evidence type="ECO:0000256" key="4">
    <source>
        <dbReference type="SAM" id="MobiDB-lite"/>
    </source>
</evidence>
<dbReference type="Pfam" id="PF03110">
    <property type="entry name" value="SBP"/>
    <property type="match status" value="1"/>
</dbReference>
<feature type="region of interest" description="Disordered" evidence="4">
    <location>
        <begin position="472"/>
        <end position="506"/>
    </location>
</feature>
<dbReference type="Gene3D" id="4.10.1100.10">
    <property type="entry name" value="Transcription factor, SBP-box domain"/>
    <property type="match status" value="1"/>
</dbReference>
<protein>
    <submittedName>
        <fullName evidence="7">Squamosa promoter-binding-like protein 5</fullName>
    </submittedName>
</protein>